<gene>
    <name evidence="6" type="ORF">F511_36164</name>
</gene>
<keyword evidence="7" id="KW-1185">Reference proteome</keyword>
<feature type="compositionally biased region" description="Polar residues" evidence="4">
    <location>
        <begin position="449"/>
        <end position="464"/>
    </location>
</feature>
<evidence type="ECO:0000259" key="5">
    <source>
        <dbReference type="PROSITE" id="PS51649"/>
    </source>
</evidence>
<dbReference type="UniPathway" id="UPA00143"/>
<dbReference type="PROSITE" id="PS51649">
    <property type="entry name" value="NPH3"/>
    <property type="match status" value="1"/>
</dbReference>
<dbReference type="Proteomes" id="UP000250235">
    <property type="component" value="Unassembled WGS sequence"/>
</dbReference>
<dbReference type="InterPro" id="IPR043454">
    <property type="entry name" value="NPH3/RPT2-like"/>
</dbReference>
<proteinExistence type="inferred from homology"/>
<organism evidence="6 7">
    <name type="scientific">Dorcoceras hygrometricum</name>
    <dbReference type="NCBI Taxonomy" id="472368"/>
    <lineage>
        <taxon>Eukaryota</taxon>
        <taxon>Viridiplantae</taxon>
        <taxon>Streptophyta</taxon>
        <taxon>Embryophyta</taxon>
        <taxon>Tracheophyta</taxon>
        <taxon>Spermatophyta</taxon>
        <taxon>Magnoliopsida</taxon>
        <taxon>eudicotyledons</taxon>
        <taxon>Gunneridae</taxon>
        <taxon>Pentapetalae</taxon>
        <taxon>asterids</taxon>
        <taxon>lamiids</taxon>
        <taxon>Lamiales</taxon>
        <taxon>Gesneriaceae</taxon>
        <taxon>Didymocarpoideae</taxon>
        <taxon>Trichosporeae</taxon>
        <taxon>Loxocarpinae</taxon>
        <taxon>Dorcoceras</taxon>
    </lineage>
</organism>
<dbReference type="EMBL" id="KV020121">
    <property type="protein sequence ID" value="KZV15136.1"/>
    <property type="molecule type" value="Genomic_DNA"/>
</dbReference>
<evidence type="ECO:0000313" key="7">
    <source>
        <dbReference type="Proteomes" id="UP000250235"/>
    </source>
</evidence>
<protein>
    <submittedName>
        <fullName evidence="6">BTB/POZ domain-containing protein-like</fullName>
    </submittedName>
</protein>
<name>A0A2Z7A0X5_9LAMI</name>
<dbReference type="InterPro" id="IPR011333">
    <property type="entry name" value="SKP1/BTB/POZ_sf"/>
</dbReference>
<dbReference type="AlphaFoldDB" id="A0A2Z7A0X5"/>
<sequence length="545" mass="62389">MDKYVELEVDVNGEEIFIVDARVLSSYSGRIKRILGKPKGVYYYQKVIFHDFPGGSSNFELIARFCYNNGRVDINPLNLSTITCAAYFMEMDEFITGTENLCQQVEKSLEEIKYWTWSELLVSLKQCQELLPGVCSFGTLAKCLDCLVKRLASSCETSSCPSTSSPDSFGFRFSCDTRSTDGPKNNFFRDSWWFEDLVAFNTRLIEMIVKSMVSRNFDNGSICRFLLFYQKSRFPSASMDDKIRIMEMVVETLYSLGTQSVSYKSLFWILRLSMKMDISQCCRAKIESMIGSRLDEATLDNLLLRSPIQRHHLYDVNLVLKFFKYFVGTGVCCMPLSRLKKVARLVDLYLLEVAPDPHLKPLKFLALINALPDYARDSCDEVYYALNLYFEVHSGLSEEQKMEVCFGLNYEKLSPEAVNHLSRNTKFPSKSAIHALFSQQCKSKRLLQDTNPAPLTDSPLTTLETSRKGTRDDSADQQIVLCVKKLDGSDENKKIRAHLQGMHWRVMELENDCRNMQIQMEQMVKSGFPNHAKAKSGVPKLCSYH</sequence>
<evidence type="ECO:0000256" key="3">
    <source>
        <dbReference type="PROSITE-ProRule" id="PRU00982"/>
    </source>
</evidence>
<dbReference type="PANTHER" id="PTHR32370">
    <property type="entry name" value="OS12G0117600 PROTEIN"/>
    <property type="match status" value="1"/>
</dbReference>
<dbReference type="InterPro" id="IPR027356">
    <property type="entry name" value="NPH3_dom"/>
</dbReference>
<comment type="pathway">
    <text evidence="1">Protein modification; protein ubiquitination.</text>
</comment>
<evidence type="ECO:0000313" key="6">
    <source>
        <dbReference type="EMBL" id="KZV15136.1"/>
    </source>
</evidence>
<evidence type="ECO:0000256" key="2">
    <source>
        <dbReference type="ARBA" id="ARBA00022786"/>
    </source>
</evidence>
<feature type="domain" description="NPH3" evidence="5">
    <location>
        <begin position="191"/>
        <end position="442"/>
    </location>
</feature>
<dbReference type="Pfam" id="PF03000">
    <property type="entry name" value="NPH3"/>
    <property type="match status" value="1"/>
</dbReference>
<evidence type="ECO:0000256" key="4">
    <source>
        <dbReference type="SAM" id="MobiDB-lite"/>
    </source>
</evidence>
<comment type="similarity">
    <text evidence="3">Belongs to the NPH3 family.</text>
</comment>
<keyword evidence="2" id="KW-0833">Ubl conjugation pathway</keyword>
<evidence type="ECO:0000256" key="1">
    <source>
        <dbReference type="ARBA" id="ARBA00004906"/>
    </source>
</evidence>
<reference evidence="6 7" key="1">
    <citation type="journal article" date="2015" name="Proc. Natl. Acad. Sci. U.S.A.">
        <title>The resurrection genome of Boea hygrometrica: A blueprint for survival of dehydration.</title>
        <authorList>
            <person name="Xiao L."/>
            <person name="Yang G."/>
            <person name="Zhang L."/>
            <person name="Yang X."/>
            <person name="Zhao S."/>
            <person name="Ji Z."/>
            <person name="Zhou Q."/>
            <person name="Hu M."/>
            <person name="Wang Y."/>
            <person name="Chen M."/>
            <person name="Xu Y."/>
            <person name="Jin H."/>
            <person name="Xiao X."/>
            <person name="Hu G."/>
            <person name="Bao F."/>
            <person name="Hu Y."/>
            <person name="Wan P."/>
            <person name="Li L."/>
            <person name="Deng X."/>
            <person name="Kuang T."/>
            <person name="Xiang C."/>
            <person name="Zhu J.K."/>
            <person name="Oliver M.J."/>
            <person name="He Y."/>
        </authorList>
    </citation>
    <scope>NUCLEOTIDE SEQUENCE [LARGE SCALE GENOMIC DNA]</scope>
    <source>
        <strain evidence="7">cv. XS01</strain>
    </source>
</reference>
<feature type="region of interest" description="Disordered" evidence="4">
    <location>
        <begin position="449"/>
        <end position="471"/>
    </location>
</feature>
<accession>A0A2Z7A0X5</accession>
<dbReference type="OrthoDB" id="624345at2759"/>
<dbReference type="SUPFAM" id="SSF54695">
    <property type="entry name" value="POZ domain"/>
    <property type="match status" value="1"/>
</dbReference>
<dbReference type="GO" id="GO:0016567">
    <property type="term" value="P:protein ubiquitination"/>
    <property type="evidence" value="ECO:0007669"/>
    <property type="project" value="UniProtKB-UniPathway"/>
</dbReference>